<feature type="domain" description="Retrotransposon gag" evidence="2">
    <location>
        <begin position="4"/>
        <end position="62"/>
    </location>
</feature>
<organism evidence="3 4">
    <name type="scientific">Mucuna pruriens</name>
    <name type="common">Velvet bean</name>
    <name type="synonym">Dolichos pruriens</name>
    <dbReference type="NCBI Taxonomy" id="157652"/>
    <lineage>
        <taxon>Eukaryota</taxon>
        <taxon>Viridiplantae</taxon>
        <taxon>Streptophyta</taxon>
        <taxon>Embryophyta</taxon>
        <taxon>Tracheophyta</taxon>
        <taxon>Spermatophyta</taxon>
        <taxon>Magnoliopsida</taxon>
        <taxon>eudicotyledons</taxon>
        <taxon>Gunneridae</taxon>
        <taxon>Pentapetalae</taxon>
        <taxon>rosids</taxon>
        <taxon>fabids</taxon>
        <taxon>Fabales</taxon>
        <taxon>Fabaceae</taxon>
        <taxon>Papilionoideae</taxon>
        <taxon>50 kb inversion clade</taxon>
        <taxon>NPAAA clade</taxon>
        <taxon>indigoferoid/millettioid clade</taxon>
        <taxon>Phaseoleae</taxon>
        <taxon>Mucuna</taxon>
    </lineage>
</organism>
<name>A0A371GPG7_MUCPR</name>
<dbReference type="AlphaFoldDB" id="A0A371GPG7"/>
<dbReference type="Proteomes" id="UP000257109">
    <property type="component" value="Unassembled WGS sequence"/>
</dbReference>
<gene>
    <name evidence="3" type="ORF">CR513_25430</name>
</gene>
<sequence>MKCIFLEKFFIASRTTTIRKEICGIRQHSGETLHEYWERFNKLYATYPHHQINEQLLIHYFYEVDNLRLENQLTELTSLVRQLVVGQHQPSIASRLVNTMSHLQSVGSGNLPSQTILNMRRNASVVTPRSGKELPPITPQEPRPIDTDSELDANSQVPPTREVCPIAISNLNFFSEKTLIY</sequence>
<evidence type="ECO:0000313" key="3">
    <source>
        <dbReference type="EMBL" id="RDX92441.1"/>
    </source>
</evidence>
<dbReference type="PANTHER" id="PTHR33223">
    <property type="entry name" value="CCHC-TYPE DOMAIN-CONTAINING PROTEIN"/>
    <property type="match status" value="1"/>
</dbReference>
<dbReference type="OrthoDB" id="1748880at2759"/>
<comment type="caution">
    <text evidence="3">The sequence shown here is derived from an EMBL/GenBank/DDBJ whole genome shotgun (WGS) entry which is preliminary data.</text>
</comment>
<evidence type="ECO:0000256" key="1">
    <source>
        <dbReference type="SAM" id="MobiDB-lite"/>
    </source>
</evidence>
<dbReference type="EMBL" id="QJKJ01004872">
    <property type="protein sequence ID" value="RDX92441.1"/>
    <property type="molecule type" value="Genomic_DNA"/>
</dbReference>
<keyword evidence="4" id="KW-1185">Reference proteome</keyword>
<dbReference type="PANTHER" id="PTHR33223:SF3">
    <property type="match status" value="1"/>
</dbReference>
<dbReference type="Pfam" id="PF03732">
    <property type="entry name" value="Retrotrans_gag"/>
    <property type="match status" value="1"/>
</dbReference>
<feature type="non-terminal residue" evidence="3">
    <location>
        <position position="1"/>
    </location>
</feature>
<dbReference type="InterPro" id="IPR005162">
    <property type="entry name" value="Retrotrans_gag_dom"/>
</dbReference>
<feature type="region of interest" description="Disordered" evidence="1">
    <location>
        <begin position="125"/>
        <end position="158"/>
    </location>
</feature>
<proteinExistence type="predicted"/>
<reference evidence="3" key="1">
    <citation type="submission" date="2018-05" db="EMBL/GenBank/DDBJ databases">
        <title>Draft genome of Mucuna pruriens seed.</title>
        <authorList>
            <person name="Nnadi N.E."/>
            <person name="Vos R."/>
            <person name="Hasami M.H."/>
            <person name="Devisetty U.K."/>
            <person name="Aguiy J.C."/>
        </authorList>
    </citation>
    <scope>NUCLEOTIDE SEQUENCE [LARGE SCALE GENOMIC DNA]</scope>
    <source>
        <strain evidence="3">JCA_2017</strain>
    </source>
</reference>
<protein>
    <recommendedName>
        <fullName evidence="2">Retrotransposon gag domain-containing protein</fullName>
    </recommendedName>
</protein>
<evidence type="ECO:0000313" key="4">
    <source>
        <dbReference type="Proteomes" id="UP000257109"/>
    </source>
</evidence>
<evidence type="ECO:0000259" key="2">
    <source>
        <dbReference type="Pfam" id="PF03732"/>
    </source>
</evidence>
<accession>A0A371GPG7</accession>